<dbReference type="AlphaFoldDB" id="A0A938BQL5"/>
<dbReference type="EMBL" id="VGIY01000113">
    <property type="protein sequence ID" value="MBM3317370.1"/>
    <property type="molecule type" value="Genomic_DNA"/>
</dbReference>
<evidence type="ECO:0000313" key="3">
    <source>
        <dbReference type="Proteomes" id="UP000748308"/>
    </source>
</evidence>
<evidence type="ECO:0000256" key="1">
    <source>
        <dbReference type="SAM" id="MobiDB-lite"/>
    </source>
</evidence>
<name>A0A938BQL5_UNCEI</name>
<feature type="compositionally biased region" description="Low complexity" evidence="1">
    <location>
        <begin position="61"/>
        <end position="78"/>
    </location>
</feature>
<protein>
    <submittedName>
        <fullName evidence="2">Uncharacterized protein</fullName>
    </submittedName>
</protein>
<sequence>MERLTQRCPQCGGVQEADGGRIPRYGARLRCAECGGWLPLLFPVSGEEPGDPAELQAGGIARTPAPAGERPPAAGAAPPREEAREAISAWLEEIGRAEGRPLTAALLLRDYGGELVRLFDRWREGHSGRPAEEAFREELFAALAPRRPRGEG</sequence>
<evidence type="ECO:0000313" key="2">
    <source>
        <dbReference type="EMBL" id="MBM3317370.1"/>
    </source>
</evidence>
<comment type="caution">
    <text evidence="2">The sequence shown here is derived from an EMBL/GenBank/DDBJ whole genome shotgun (WGS) entry which is preliminary data.</text>
</comment>
<reference evidence="2" key="1">
    <citation type="submission" date="2019-03" db="EMBL/GenBank/DDBJ databases">
        <title>Lake Tanganyika Metagenome-Assembled Genomes (MAGs).</title>
        <authorList>
            <person name="Tran P."/>
        </authorList>
    </citation>
    <scope>NUCLEOTIDE SEQUENCE</scope>
    <source>
        <strain evidence="2">M_DeepCast_400m_m2_100</strain>
    </source>
</reference>
<accession>A0A938BQL5</accession>
<gene>
    <name evidence="2" type="ORF">FJY75_05915</name>
</gene>
<feature type="region of interest" description="Disordered" evidence="1">
    <location>
        <begin position="48"/>
        <end position="84"/>
    </location>
</feature>
<proteinExistence type="predicted"/>
<dbReference type="Proteomes" id="UP000748308">
    <property type="component" value="Unassembled WGS sequence"/>
</dbReference>
<organism evidence="2 3">
    <name type="scientific">Eiseniibacteriota bacterium</name>
    <dbReference type="NCBI Taxonomy" id="2212470"/>
    <lineage>
        <taxon>Bacteria</taxon>
        <taxon>Candidatus Eiseniibacteriota</taxon>
    </lineage>
</organism>